<evidence type="ECO:0000256" key="6">
    <source>
        <dbReference type="SAM" id="MobiDB-lite"/>
    </source>
</evidence>
<dbReference type="GO" id="GO:0012505">
    <property type="term" value="C:endomembrane system"/>
    <property type="evidence" value="ECO:0007669"/>
    <property type="project" value="UniProtKB-SubCell"/>
</dbReference>
<keyword evidence="7" id="KW-0812">Transmembrane</keyword>
<keyword evidence="4" id="KW-0449">Lipoprotein</keyword>
<feature type="transmembrane region" description="Helical" evidence="7">
    <location>
        <begin position="12"/>
        <end position="30"/>
    </location>
</feature>
<dbReference type="HOGENOM" id="CLU_018741_2_2_1"/>
<evidence type="ECO:0000256" key="4">
    <source>
        <dbReference type="ARBA" id="ARBA00023288"/>
    </source>
</evidence>
<organism evidence="8 9">
    <name type="scientific">Brassica campestris</name>
    <name type="common">Field mustard</name>
    <dbReference type="NCBI Taxonomy" id="3711"/>
    <lineage>
        <taxon>Eukaryota</taxon>
        <taxon>Viridiplantae</taxon>
        <taxon>Streptophyta</taxon>
        <taxon>Embryophyta</taxon>
        <taxon>Tracheophyta</taxon>
        <taxon>Spermatophyta</taxon>
        <taxon>Magnoliopsida</taxon>
        <taxon>eudicotyledons</taxon>
        <taxon>Gunneridae</taxon>
        <taxon>Pentapetalae</taxon>
        <taxon>rosids</taxon>
        <taxon>malvids</taxon>
        <taxon>Brassicales</taxon>
        <taxon>Brassicaceae</taxon>
        <taxon>Brassiceae</taxon>
        <taxon>Brassica</taxon>
    </lineage>
</organism>
<evidence type="ECO:0000313" key="9">
    <source>
        <dbReference type="Proteomes" id="UP000011750"/>
    </source>
</evidence>
<name>M4EI69_BRACM</name>
<evidence type="ECO:0000256" key="5">
    <source>
        <dbReference type="ARBA" id="ARBA00048048"/>
    </source>
</evidence>
<dbReference type="eggNOG" id="KOG1311">
    <property type="taxonomic scope" value="Eukaryota"/>
</dbReference>
<dbReference type="STRING" id="51351.M4EI69"/>
<keyword evidence="7" id="KW-1133">Transmembrane helix</keyword>
<protein>
    <recommendedName>
        <fullName evidence="2">protein S-acyltransferase</fullName>
        <ecNumber evidence="2">2.3.1.225</ecNumber>
    </recommendedName>
</protein>
<dbReference type="PROSITE" id="PS50216">
    <property type="entry name" value="DHHC"/>
    <property type="match status" value="1"/>
</dbReference>
<dbReference type="GO" id="GO:0019706">
    <property type="term" value="F:protein-cysteine S-palmitoyltransferase activity"/>
    <property type="evidence" value="ECO:0007669"/>
    <property type="project" value="UniProtKB-EC"/>
</dbReference>
<reference evidence="8 9" key="1">
    <citation type="journal article" date="2011" name="Nat. Genet.">
        <title>The genome of the mesopolyploid crop species Brassica rapa.</title>
        <authorList>
            <consortium name="Brassica rapa Genome Sequencing Project Consortium"/>
            <person name="Wang X."/>
            <person name="Wang H."/>
            <person name="Wang J."/>
            <person name="Sun R."/>
            <person name="Wu J."/>
            <person name="Liu S."/>
            <person name="Bai Y."/>
            <person name="Mun J.H."/>
            <person name="Bancroft I."/>
            <person name="Cheng F."/>
            <person name="Huang S."/>
            <person name="Li X."/>
            <person name="Hua W."/>
            <person name="Wang J."/>
            <person name="Wang X."/>
            <person name="Freeling M."/>
            <person name="Pires J.C."/>
            <person name="Paterson A.H."/>
            <person name="Chalhoub B."/>
            <person name="Wang B."/>
            <person name="Hayward A."/>
            <person name="Sharpe A.G."/>
            <person name="Park B.S."/>
            <person name="Weisshaar B."/>
            <person name="Liu B."/>
            <person name="Li B."/>
            <person name="Liu B."/>
            <person name="Tong C."/>
            <person name="Song C."/>
            <person name="Duran C."/>
            <person name="Peng C."/>
            <person name="Geng C."/>
            <person name="Koh C."/>
            <person name="Lin C."/>
            <person name="Edwards D."/>
            <person name="Mu D."/>
            <person name="Shen D."/>
            <person name="Soumpourou E."/>
            <person name="Li F."/>
            <person name="Fraser F."/>
            <person name="Conant G."/>
            <person name="Lassalle G."/>
            <person name="King G.J."/>
            <person name="Bonnema G."/>
            <person name="Tang H."/>
            <person name="Wang H."/>
            <person name="Belcram H."/>
            <person name="Zhou H."/>
            <person name="Hirakawa H."/>
            <person name="Abe H."/>
            <person name="Guo H."/>
            <person name="Wang H."/>
            <person name="Jin H."/>
            <person name="Parkin I.A."/>
            <person name="Batley J."/>
            <person name="Kim J.S."/>
            <person name="Just J."/>
            <person name="Li J."/>
            <person name="Xu J."/>
            <person name="Deng J."/>
            <person name="Kim J.A."/>
            <person name="Li J."/>
            <person name="Yu J."/>
            <person name="Meng J."/>
            <person name="Wang J."/>
            <person name="Min J."/>
            <person name="Poulain J."/>
            <person name="Wang J."/>
            <person name="Hatakeyama K."/>
            <person name="Wu K."/>
            <person name="Wang L."/>
            <person name="Fang L."/>
            <person name="Trick M."/>
            <person name="Links M.G."/>
            <person name="Zhao M."/>
            <person name="Jin M."/>
            <person name="Ramchiary N."/>
            <person name="Drou N."/>
            <person name="Berkman P.J."/>
            <person name="Cai Q."/>
            <person name="Huang Q."/>
            <person name="Li R."/>
            <person name="Tabata S."/>
            <person name="Cheng S."/>
            <person name="Zhang S."/>
            <person name="Zhang S."/>
            <person name="Huang S."/>
            <person name="Sato S."/>
            <person name="Sun S."/>
            <person name="Kwon S.J."/>
            <person name="Choi S.R."/>
            <person name="Lee T.H."/>
            <person name="Fan W."/>
            <person name="Zhao X."/>
            <person name="Tan X."/>
            <person name="Xu X."/>
            <person name="Wang Y."/>
            <person name="Qiu Y."/>
            <person name="Yin Y."/>
            <person name="Li Y."/>
            <person name="Du Y."/>
            <person name="Liao Y."/>
            <person name="Lim Y."/>
            <person name="Narusaka Y."/>
            <person name="Wang Y."/>
            <person name="Wang Z."/>
            <person name="Li Z."/>
            <person name="Wang Z."/>
            <person name="Xiong Z."/>
            <person name="Zhang Z."/>
        </authorList>
    </citation>
    <scope>NUCLEOTIDE SEQUENCE [LARGE SCALE GENOMIC DNA]</scope>
    <source>
        <strain evidence="8 9">cv. Chiifu-401-42</strain>
    </source>
</reference>
<dbReference type="InParanoid" id="M4EI69"/>
<dbReference type="PANTHER" id="PTHR22883">
    <property type="entry name" value="ZINC FINGER DHHC DOMAIN CONTAINING PROTEIN"/>
    <property type="match status" value="1"/>
</dbReference>
<dbReference type="InterPro" id="IPR039859">
    <property type="entry name" value="PFA4/ZDH16/20/ERF2-like"/>
</dbReference>
<keyword evidence="9" id="KW-1185">Reference proteome</keyword>
<accession>M4EI69</accession>
<comment type="catalytic activity">
    <reaction evidence="5">
        <text>L-cysteinyl-[protein] + hexadecanoyl-CoA = S-hexadecanoyl-L-cysteinyl-[protein] + CoA</text>
        <dbReference type="Rhea" id="RHEA:36683"/>
        <dbReference type="Rhea" id="RHEA-COMP:10131"/>
        <dbReference type="Rhea" id="RHEA-COMP:11032"/>
        <dbReference type="ChEBI" id="CHEBI:29950"/>
        <dbReference type="ChEBI" id="CHEBI:57287"/>
        <dbReference type="ChEBI" id="CHEBI:57379"/>
        <dbReference type="ChEBI" id="CHEBI:74151"/>
        <dbReference type="EC" id="2.3.1.225"/>
    </reaction>
</comment>
<dbReference type="Gramene" id="Bra028484.1">
    <property type="protein sequence ID" value="Bra028484.1-P"/>
    <property type="gene ID" value="Bra028484"/>
</dbReference>
<evidence type="ECO:0000256" key="7">
    <source>
        <dbReference type="SAM" id="Phobius"/>
    </source>
</evidence>
<evidence type="ECO:0000256" key="1">
    <source>
        <dbReference type="ARBA" id="ARBA00004127"/>
    </source>
</evidence>
<keyword evidence="3" id="KW-0564">Palmitate</keyword>
<proteinExistence type="predicted"/>
<dbReference type="OMA" id="DRHSNQH"/>
<keyword evidence="7" id="KW-0472">Membrane</keyword>
<dbReference type="PANTHER" id="PTHR22883:SF43">
    <property type="entry name" value="PALMITOYLTRANSFERASE APP"/>
    <property type="match status" value="1"/>
</dbReference>
<evidence type="ECO:0000256" key="2">
    <source>
        <dbReference type="ARBA" id="ARBA00012210"/>
    </source>
</evidence>
<dbReference type="EnsemblPlants" id="Bra028484.1">
    <property type="protein sequence ID" value="Bra028484.1-P"/>
    <property type="gene ID" value="Bra028484"/>
</dbReference>
<feature type="compositionally biased region" description="Basic and acidic residues" evidence="6">
    <location>
        <begin position="197"/>
        <end position="222"/>
    </location>
</feature>
<dbReference type="Proteomes" id="UP000011750">
    <property type="component" value="Chromosome A02"/>
</dbReference>
<dbReference type="AlphaFoldDB" id="M4EI69"/>
<reference evidence="8 9" key="2">
    <citation type="journal article" date="2018" name="Hortic Res">
        <title>Improved Brassica rapa reference genome by single-molecule sequencing and chromosome conformation capture technologies.</title>
        <authorList>
            <person name="Zhang L."/>
            <person name="Cai X."/>
            <person name="Wu J."/>
            <person name="Liu M."/>
            <person name="Grob S."/>
            <person name="Cheng F."/>
            <person name="Liang J."/>
            <person name="Cai C."/>
            <person name="Liu Z."/>
            <person name="Liu B."/>
            <person name="Wang F."/>
            <person name="Li S."/>
            <person name="Liu F."/>
            <person name="Li X."/>
            <person name="Cheng L."/>
            <person name="Yang W."/>
            <person name="Li M.H."/>
            <person name="Grossniklaus U."/>
            <person name="Zheng H."/>
            <person name="Wang X."/>
        </authorList>
    </citation>
    <scope>NUCLEOTIDE SEQUENCE [LARGE SCALE GENOMIC DNA]</scope>
    <source>
        <strain evidence="8 9">cv. Chiifu-401-42</strain>
    </source>
</reference>
<sequence>MVDFSDTLGLSIVSVAVIFTIYDLILLMLTSGRDPGIVPRNSHPPEPEVLDGTSQTPRLPRVKEVEVNGNIFKVKYCDTCMLYRPPRCSHCSICNNCVGLTCFHLYLISTNQTTYENFRYSYDRHSNQHNKGVVDNFKEIFCSAIPPSKNDFRAMVTREAPMPSRSAVGGFVSPNMGRGNDEIEMGRKGVWAMAEHGGDKNGGNDERFHVNDDELGDIRTTTDDDERSGRPNIHPRHSSWEMSPEVVALAARRT</sequence>
<comment type="subcellular location">
    <subcellularLocation>
        <location evidence="1">Endomembrane system</location>
        <topology evidence="1">Multi-pass membrane protein</topology>
    </subcellularLocation>
</comment>
<evidence type="ECO:0000256" key="3">
    <source>
        <dbReference type="ARBA" id="ARBA00023139"/>
    </source>
</evidence>
<reference evidence="8" key="3">
    <citation type="submission" date="2023-03" db="UniProtKB">
        <authorList>
            <consortium name="EnsemblPlants"/>
        </authorList>
    </citation>
    <scope>IDENTIFICATION</scope>
    <source>
        <strain evidence="8">cv. Chiifu-401-42</strain>
    </source>
</reference>
<feature type="region of interest" description="Disordered" evidence="6">
    <location>
        <begin position="197"/>
        <end position="244"/>
    </location>
</feature>
<evidence type="ECO:0000313" key="8">
    <source>
        <dbReference type="EnsemblPlants" id="Bra028484.1-P"/>
    </source>
</evidence>
<dbReference type="EC" id="2.3.1.225" evidence="2"/>